<dbReference type="Proteomes" id="UP001607303">
    <property type="component" value="Unassembled WGS sequence"/>
</dbReference>
<sequence length="108" mass="12675">MLDYENKRAQNVAAMKEKGLGSVACRLTTPRVPYLCLLLVVKTPLKTPLNLVTCRDRQQHNQMEAVLHRRVSNLRQEFRIEKRDGLEHVRGMKKLNVRSTSYRRCIRE</sequence>
<dbReference type="EMBL" id="JAYRBN010000066">
    <property type="protein sequence ID" value="KAL2736676.1"/>
    <property type="molecule type" value="Genomic_DNA"/>
</dbReference>
<protein>
    <submittedName>
        <fullName evidence="1">Uncharacterized protein</fullName>
    </submittedName>
</protein>
<name>A0ABD2BV68_VESMC</name>
<proteinExistence type="predicted"/>
<comment type="caution">
    <text evidence="1">The sequence shown here is derived from an EMBL/GenBank/DDBJ whole genome shotgun (WGS) entry which is preliminary data.</text>
</comment>
<accession>A0ABD2BV68</accession>
<reference evidence="1 2" key="1">
    <citation type="journal article" date="2024" name="Ann. Entomol. Soc. Am.">
        <title>Genomic analyses of the southern and eastern yellowjacket wasps (Hymenoptera: Vespidae) reveal evolutionary signatures of social life.</title>
        <authorList>
            <person name="Catto M.A."/>
            <person name="Caine P.B."/>
            <person name="Orr S.E."/>
            <person name="Hunt B.G."/>
            <person name="Goodisman M.A.D."/>
        </authorList>
    </citation>
    <scope>NUCLEOTIDE SEQUENCE [LARGE SCALE GENOMIC DNA]</scope>
    <source>
        <strain evidence="1">232</strain>
        <tissue evidence="1">Head and thorax</tissue>
    </source>
</reference>
<gene>
    <name evidence="1" type="ORF">V1477_013185</name>
</gene>
<keyword evidence="2" id="KW-1185">Reference proteome</keyword>
<dbReference type="AlphaFoldDB" id="A0ABD2BV68"/>
<evidence type="ECO:0000313" key="1">
    <source>
        <dbReference type="EMBL" id="KAL2736676.1"/>
    </source>
</evidence>
<evidence type="ECO:0000313" key="2">
    <source>
        <dbReference type="Proteomes" id="UP001607303"/>
    </source>
</evidence>
<organism evidence="1 2">
    <name type="scientific">Vespula maculifrons</name>
    <name type="common">Eastern yellow jacket</name>
    <name type="synonym">Wasp</name>
    <dbReference type="NCBI Taxonomy" id="7453"/>
    <lineage>
        <taxon>Eukaryota</taxon>
        <taxon>Metazoa</taxon>
        <taxon>Ecdysozoa</taxon>
        <taxon>Arthropoda</taxon>
        <taxon>Hexapoda</taxon>
        <taxon>Insecta</taxon>
        <taxon>Pterygota</taxon>
        <taxon>Neoptera</taxon>
        <taxon>Endopterygota</taxon>
        <taxon>Hymenoptera</taxon>
        <taxon>Apocrita</taxon>
        <taxon>Aculeata</taxon>
        <taxon>Vespoidea</taxon>
        <taxon>Vespidae</taxon>
        <taxon>Vespinae</taxon>
        <taxon>Vespula</taxon>
    </lineage>
</organism>